<keyword evidence="2" id="KW-0472">Membrane</keyword>
<accession>A0AAV6L317</accession>
<evidence type="ECO:0000256" key="2">
    <source>
        <dbReference type="SAM" id="Phobius"/>
    </source>
</evidence>
<feature type="transmembrane region" description="Helical" evidence="2">
    <location>
        <begin position="268"/>
        <end position="294"/>
    </location>
</feature>
<keyword evidence="2" id="KW-1133">Transmembrane helix</keyword>
<feature type="compositionally biased region" description="Polar residues" evidence="1">
    <location>
        <begin position="135"/>
        <end position="145"/>
    </location>
</feature>
<organism evidence="3 4">
    <name type="scientific">Rhododendron griersonianum</name>
    <dbReference type="NCBI Taxonomy" id="479676"/>
    <lineage>
        <taxon>Eukaryota</taxon>
        <taxon>Viridiplantae</taxon>
        <taxon>Streptophyta</taxon>
        <taxon>Embryophyta</taxon>
        <taxon>Tracheophyta</taxon>
        <taxon>Spermatophyta</taxon>
        <taxon>Magnoliopsida</taxon>
        <taxon>eudicotyledons</taxon>
        <taxon>Gunneridae</taxon>
        <taxon>Pentapetalae</taxon>
        <taxon>asterids</taxon>
        <taxon>Ericales</taxon>
        <taxon>Ericaceae</taxon>
        <taxon>Ericoideae</taxon>
        <taxon>Rhodoreae</taxon>
        <taxon>Rhododendron</taxon>
    </lineage>
</organism>
<sequence>MHVGLPCAGQYPYVWVPDKYERSVNGAVVGRETGIKVAESVSHVAPTRAAGTSSPVHAASPDGTLTSRVGTRSTAAAKKATPAATKKATPAATKKATPAATKKAAPAIAKMSTPATTKKATPAAAKKATPAAPKNQSTATPKNQSTAAPKKATPAARAANRRTAEPKKAAPMATDSATGVHDATSRSPTRSDTSSNDSVDADSDDSSGDWPSPVTFSAKGTADSSMEIDRSVSPADTVKKRRRTAAWKIGLKIDCNRFYQHCGVPETLLRFVLLLAEILPAPVIEFLIVVVFLLSRGYLSNSFC</sequence>
<name>A0AAV6L317_9ERIC</name>
<keyword evidence="4" id="KW-1185">Reference proteome</keyword>
<gene>
    <name evidence="3" type="ORF">RHGRI_009122</name>
</gene>
<evidence type="ECO:0000313" key="3">
    <source>
        <dbReference type="EMBL" id="KAG5559480.1"/>
    </source>
</evidence>
<reference evidence="3" key="1">
    <citation type="submission" date="2020-08" db="EMBL/GenBank/DDBJ databases">
        <title>Plant Genome Project.</title>
        <authorList>
            <person name="Zhang R.-G."/>
        </authorList>
    </citation>
    <scope>NUCLEOTIDE SEQUENCE</scope>
    <source>
        <strain evidence="3">WSP0</strain>
        <tissue evidence="3">Leaf</tissue>
    </source>
</reference>
<feature type="region of interest" description="Disordered" evidence="1">
    <location>
        <begin position="46"/>
        <end position="239"/>
    </location>
</feature>
<proteinExistence type="predicted"/>
<dbReference type="AlphaFoldDB" id="A0AAV6L317"/>
<keyword evidence="2" id="KW-0812">Transmembrane</keyword>
<protein>
    <submittedName>
        <fullName evidence="3">Uncharacterized protein</fullName>
    </submittedName>
</protein>
<feature type="compositionally biased region" description="Low complexity" evidence="1">
    <location>
        <begin position="185"/>
        <end position="198"/>
    </location>
</feature>
<evidence type="ECO:0000256" key="1">
    <source>
        <dbReference type="SAM" id="MobiDB-lite"/>
    </source>
</evidence>
<feature type="compositionally biased region" description="Polar residues" evidence="1">
    <location>
        <begin position="63"/>
        <end position="73"/>
    </location>
</feature>
<dbReference type="EMBL" id="JACTNZ010000003">
    <property type="protein sequence ID" value="KAG5559480.1"/>
    <property type="molecule type" value="Genomic_DNA"/>
</dbReference>
<feature type="compositionally biased region" description="Low complexity" evidence="1">
    <location>
        <begin position="74"/>
        <end position="134"/>
    </location>
</feature>
<feature type="compositionally biased region" description="Low complexity" evidence="1">
    <location>
        <begin position="146"/>
        <end position="158"/>
    </location>
</feature>
<dbReference type="Proteomes" id="UP000823749">
    <property type="component" value="Chromosome 3"/>
</dbReference>
<comment type="caution">
    <text evidence="3">The sequence shown here is derived from an EMBL/GenBank/DDBJ whole genome shotgun (WGS) entry which is preliminary data.</text>
</comment>
<evidence type="ECO:0000313" key="4">
    <source>
        <dbReference type="Proteomes" id="UP000823749"/>
    </source>
</evidence>